<dbReference type="STRING" id="710685.MycrhN_2967"/>
<dbReference type="KEGG" id="mrh:MycrhN_3093"/>
<evidence type="ECO:0000313" key="3">
    <source>
        <dbReference type="Proteomes" id="UP000005442"/>
    </source>
</evidence>
<dbReference type="EMBL" id="CP003169">
    <property type="protein sequence ID" value="AEV73518.1"/>
    <property type="molecule type" value="Genomic_DNA"/>
</dbReference>
<dbReference type="PATRIC" id="fig|710685.3.peg.2962"/>
<accession>G8RKB6</accession>
<organism evidence="1 3">
    <name type="scientific">Mycolicibacterium rhodesiae (strain NBB3)</name>
    <name type="common">Mycobacterium rhodesiae</name>
    <dbReference type="NCBI Taxonomy" id="710685"/>
    <lineage>
        <taxon>Bacteria</taxon>
        <taxon>Bacillati</taxon>
        <taxon>Actinomycetota</taxon>
        <taxon>Actinomycetes</taxon>
        <taxon>Mycobacteriales</taxon>
        <taxon>Mycobacteriaceae</taxon>
        <taxon>Mycolicibacterium</taxon>
    </lineage>
</organism>
<keyword evidence="3" id="KW-1185">Reference proteome</keyword>
<proteinExistence type="predicted"/>
<reference evidence="1 3" key="1">
    <citation type="submission" date="2011-12" db="EMBL/GenBank/DDBJ databases">
        <title>Complete sequence of Mycobacterium rhodesiae NBB3.</title>
        <authorList>
            <consortium name="US DOE Joint Genome Institute"/>
            <person name="Lucas S."/>
            <person name="Han J."/>
            <person name="Lapidus A."/>
            <person name="Cheng J.-F."/>
            <person name="Goodwin L."/>
            <person name="Pitluck S."/>
            <person name="Peters L."/>
            <person name="Mikhailova N."/>
            <person name="Gu W."/>
            <person name="Detter J.C."/>
            <person name="Han C."/>
            <person name="Tapia R."/>
            <person name="Land M."/>
            <person name="Hauser L."/>
            <person name="Kyrpides N."/>
            <person name="Ivanova N."/>
            <person name="Pagani I."/>
            <person name="Mattes T."/>
            <person name="Holmes A."/>
            <person name="Rutledge P."/>
            <person name="Paulsen I."/>
            <person name="Coleman N."/>
            <person name="Woyke T."/>
        </authorList>
    </citation>
    <scope>NUCLEOTIDE SEQUENCE [LARGE SCALE GENOMIC DNA]</scope>
    <source>
        <strain evidence="1 3">NBB3</strain>
    </source>
</reference>
<name>G8RKB6_MYCRN</name>
<dbReference type="EMBL" id="CP003169">
    <property type="protein sequence ID" value="AEV73628.1"/>
    <property type="molecule type" value="Genomic_DNA"/>
</dbReference>
<dbReference type="KEGG" id="mrh:MycrhN_2967"/>
<dbReference type="AlphaFoldDB" id="G8RKB6"/>
<gene>
    <name evidence="1" type="ordered locus">MycrhN_2967</name>
    <name evidence="2" type="ordered locus">MycrhN_3093</name>
</gene>
<sequence length="503" mass="55411">MTISPNRRSTKRGRPPVTDGAFRCSRCQRMANQCRATWPGEQLCYSCFYAAMHTRGVCPQCGHDGVLAGLAGDASRRPICLSCARIPGDFTCRDCGNEGDFYRRGTCARCALRQDLTALMIDGAQHRDAIDPIVEALCRVDRPESILSWKRSPRVQQLLTGLSNGEIPLTHVGLDQAGSDKAVIHLRSLLEHAGVLAARDEPLARFERWLSVKLEVLTEPAVRGPVEQFATWHHLRRLRQASVPGHNSAAAVRYAKQEVTEAIKFLTWLHSTHHRTLATCLQPDVDEWLVSGPTTRSKIRNLLAWAKKARLNRSVHITHRQAPPSRSLTQQQRLAWLRELLTGDSETLPYRVAGTLLLLFAQPLTKIAALPTSAIATTDNDVQISLGREPIPVPEPFADMLIQHAGSRPNLRAAGGIATSPWLFPGVQAGRHVAPQVIRERLERLGIDLLGARNTTLQSLVGAAPPPVVAELLGYSYATTQLHAEIAAQPWARYITKPSPTTS</sequence>
<evidence type="ECO:0000313" key="1">
    <source>
        <dbReference type="EMBL" id="AEV73518.1"/>
    </source>
</evidence>
<dbReference type="HOGENOM" id="CLU_046532_0_0_11"/>
<protein>
    <submittedName>
        <fullName evidence="1">Site-specific recombinase XerD</fullName>
    </submittedName>
</protein>
<evidence type="ECO:0000313" key="2">
    <source>
        <dbReference type="EMBL" id="AEV73628.1"/>
    </source>
</evidence>
<dbReference type="Proteomes" id="UP000005442">
    <property type="component" value="Chromosome"/>
</dbReference>
<dbReference type="eggNOG" id="COG4974">
    <property type="taxonomic scope" value="Bacteria"/>
</dbReference>